<protein>
    <submittedName>
        <fullName evidence="1">Integrin_alpha2 domain-containing protein</fullName>
    </submittedName>
</protein>
<reference evidence="1" key="1">
    <citation type="submission" date="2017-02" db="UniProtKB">
        <authorList>
            <consortium name="WormBaseParasite"/>
        </authorList>
    </citation>
    <scope>IDENTIFICATION</scope>
</reference>
<dbReference type="WBParaSite" id="ASIM_0000920701-mRNA-1">
    <property type="protein sequence ID" value="ASIM_0000920701-mRNA-1"/>
    <property type="gene ID" value="ASIM_0000920701"/>
</dbReference>
<name>A0A0M3JNG7_ANISI</name>
<dbReference type="AlphaFoldDB" id="A0A0M3JNG7"/>
<organism evidence="1">
    <name type="scientific">Anisakis simplex</name>
    <name type="common">Herring worm</name>
    <dbReference type="NCBI Taxonomy" id="6269"/>
    <lineage>
        <taxon>Eukaryota</taxon>
        <taxon>Metazoa</taxon>
        <taxon>Ecdysozoa</taxon>
        <taxon>Nematoda</taxon>
        <taxon>Chromadorea</taxon>
        <taxon>Rhabditida</taxon>
        <taxon>Spirurina</taxon>
        <taxon>Ascaridomorpha</taxon>
        <taxon>Ascaridoidea</taxon>
        <taxon>Anisakidae</taxon>
        <taxon>Anisakis</taxon>
        <taxon>Anisakis simplex complex</taxon>
    </lineage>
</organism>
<sequence>LIFDIELEREHGSAQRQHRYTLYSNLSPSSSKSFVSLLEGGVQSINVTIPLPRFLLAPPLGDLAFANAINMALEKSNTTATCEFKQTYWHVKLVALFFIIRFDSV</sequence>
<proteinExistence type="predicted"/>
<evidence type="ECO:0000313" key="1">
    <source>
        <dbReference type="WBParaSite" id="ASIM_0000920701-mRNA-1"/>
    </source>
</evidence>
<accession>A0A0M3JNG7</accession>